<organism evidence="3 4">
    <name type="scientific">Mycolicibacter nonchromogenicus</name>
    <name type="common">Mycobacterium nonchromogenicum</name>
    <dbReference type="NCBI Taxonomy" id="1782"/>
    <lineage>
        <taxon>Bacteria</taxon>
        <taxon>Bacillati</taxon>
        <taxon>Actinomycetota</taxon>
        <taxon>Actinomycetes</taxon>
        <taxon>Mycobacteriales</taxon>
        <taxon>Mycobacteriaceae</taxon>
        <taxon>Mycolicibacter</taxon>
    </lineage>
</organism>
<feature type="transmembrane region" description="Helical" evidence="2">
    <location>
        <begin position="69"/>
        <end position="88"/>
    </location>
</feature>
<keyword evidence="2" id="KW-0812">Transmembrane</keyword>
<reference evidence="3 4" key="1">
    <citation type="submission" date="2016-01" db="EMBL/GenBank/DDBJ databases">
        <title>The new phylogeny of the genus Mycobacterium.</title>
        <authorList>
            <person name="Tarcisio F."/>
            <person name="Conor M."/>
            <person name="Antonella G."/>
            <person name="Elisabetta G."/>
            <person name="Giulia F.S."/>
            <person name="Sara T."/>
            <person name="Anna F."/>
            <person name="Clotilde B."/>
            <person name="Roberto B."/>
            <person name="Veronica D.S."/>
            <person name="Fabio R."/>
            <person name="Monica P."/>
            <person name="Olivier J."/>
            <person name="Enrico T."/>
            <person name="Nicola S."/>
        </authorList>
    </citation>
    <scope>NUCLEOTIDE SEQUENCE [LARGE SCALE GENOMIC DNA]</scope>
    <source>
        <strain evidence="3 4">DSM 44164</strain>
    </source>
</reference>
<accession>A0A1X1ZL14</accession>
<evidence type="ECO:0000313" key="3">
    <source>
        <dbReference type="EMBL" id="ORW24043.1"/>
    </source>
</evidence>
<name>A0A1X1ZL14_MYCNO</name>
<dbReference type="EMBL" id="LQPI01000024">
    <property type="protein sequence ID" value="ORW24043.1"/>
    <property type="molecule type" value="Genomic_DNA"/>
</dbReference>
<feature type="compositionally biased region" description="Acidic residues" evidence="1">
    <location>
        <begin position="159"/>
        <end position="173"/>
    </location>
</feature>
<comment type="caution">
    <text evidence="3">The sequence shown here is derived from an EMBL/GenBank/DDBJ whole genome shotgun (WGS) entry which is preliminary data.</text>
</comment>
<evidence type="ECO:0000256" key="1">
    <source>
        <dbReference type="SAM" id="MobiDB-lite"/>
    </source>
</evidence>
<protein>
    <submittedName>
        <fullName evidence="3">Uncharacterized protein</fullName>
    </submittedName>
</protein>
<feature type="transmembrane region" description="Helical" evidence="2">
    <location>
        <begin position="44"/>
        <end position="62"/>
    </location>
</feature>
<keyword evidence="4" id="KW-1185">Reference proteome</keyword>
<proteinExistence type="predicted"/>
<feature type="transmembrane region" description="Helical" evidence="2">
    <location>
        <begin position="108"/>
        <end position="137"/>
    </location>
</feature>
<keyword evidence="2" id="KW-1133">Transmembrane helix</keyword>
<evidence type="ECO:0000313" key="4">
    <source>
        <dbReference type="Proteomes" id="UP000193108"/>
    </source>
</evidence>
<keyword evidence="2" id="KW-0472">Membrane</keyword>
<dbReference type="Proteomes" id="UP000193108">
    <property type="component" value="Unassembled WGS sequence"/>
</dbReference>
<gene>
    <name evidence="3" type="ORF">AWC18_03685</name>
</gene>
<evidence type="ECO:0000256" key="2">
    <source>
        <dbReference type="SAM" id="Phobius"/>
    </source>
</evidence>
<feature type="region of interest" description="Disordered" evidence="1">
    <location>
        <begin position="151"/>
        <end position="173"/>
    </location>
</feature>
<sequence length="173" mass="17973">MKNPLALGLTLLGCLAMAVATFLPLYESSRFARIQENTLIQHGGWMLIFVAVVIAVAAYRYAQGLADSIFVPLGLSVLAGILLFFTVNDQSDRTLYPIGLDGNPIEDAPVTVAALGVGVYLAAAGIAVALVGSLLLWQARRALVADGGAAGSELVGGDQSEDDASGQELPDDQ</sequence>
<dbReference type="RefSeq" id="WP_085137658.1">
    <property type="nucleotide sequence ID" value="NZ_LQPI01000024.1"/>
</dbReference>
<dbReference type="AlphaFoldDB" id="A0A1X1ZL14"/>